<feature type="compositionally biased region" description="Low complexity" evidence="2">
    <location>
        <begin position="447"/>
        <end position="470"/>
    </location>
</feature>
<evidence type="ECO:0000256" key="2">
    <source>
        <dbReference type="SAM" id="MobiDB-lite"/>
    </source>
</evidence>
<accession>A0A4Y9ZZ70</accession>
<keyword evidence="1" id="KW-0175">Coiled coil</keyword>
<dbReference type="OrthoDB" id="2678560at2759"/>
<feature type="region of interest" description="Disordered" evidence="2">
    <location>
        <begin position="431"/>
        <end position="470"/>
    </location>
</feature>
<evidence type="ECO:0000313" key="4">
    <source>
        <dbReference type="Proteomes" id="UP000298061"/>
    </source>
</evidence>
<evidence type="ECO:0000256" key="1">
    <source>
        <dbReference type="SAM" id="Coils"/>
    </source>
</evidence>
<comment type="caution">
    <text evidence="3">The sequence shown here is derived from an EMBL/GenBank/DDBJ whole genome shotgun (WGS) entry which is preliminary data.</text>
</comment>
<feature type="compositionally biased region" description="Low complexity" evidence="2">
    <location>
        <begin position="52"/>
        <end position="61"/>
    </location>
</feature>
<dbReference type="EMBL" id="SFCI01000494">
    <property type="protein sequence ID" value="TFY79480.1"/>
    <property type="molecule type" value="Genomic_DNA"/>
</dbReference>
<keyword evidence="4" id="KW-1185">Reference proteome</keyword>
<organism evidence="3 4">
    <name type="scientific">Hericium alpestre</name>
    <dbReference type="NCBI Taxonomy" id="135208"/>
    <lineage>
        <taxon>Eukaryota</taxon>
        <taxon>Fungi</taxon>
        <taxon>Dikarya</taxon>
        <taxon>Basidiomycota</taxon>
        <taxon>Agaricomycotina</taxon>
        <taxon>Agaricomycetes</taxon>
        <taxon>Russulales</taxon>
        <taxon>Hericiaceae</taxon>
        <taxon>Hericium</taxon>
    </lineage>
</organism>
<gene>
    <name evidence="3" type="ORF">EWM64_g4537</name>
</gene>
<proteinExistence type="predicted"/>
<dbReference type="AlphaFoldDB" id="A0A4Y9ZZ70"/>
<dbReference type="Proteomes" id="UP000298061">
    <property type="component" value="Unassembled WGS sequence"/>
</dbReference>
<name>A0A4Y9ZZ70_9AGAM</name>
<feature type="region of interest" description="Disordered" evidence="2">
    <location>
        <begin position="52"/>
        <end position="90"/>
    </location>
</feature>
<dbReference type="STRING" id="135208.A0A4Y9ZZ70"/>
<reference evidence="3 4" key="1">
    <citation type="submission" date="2019-02" db="EMBL/GenBank/DDBJ databases">
        <title>Genome sequencing of the rare red list fungi Hericium alpestre (H. flagellum).</title>
        <authorList>
            <person name="Buettner E."/>
            <person name="Kellner H."/>
        </authorList>
    </citation>
    <scope>NUCLEOTIDE SEQUENCE [LARGE SCALE GENOMIC DNA]</scope>
    <source>
        <strain evidence="3 4">DSM 108284</strain>
    </source>
</reference>
<evidence type="ECO:0000313" key="3">
    <source>
        <dbReference type="EMBL" id="TFY79480.1"/>
    </source>
</evidence>
<sequence length="470" mass="51836">MADVPHWKTQPRLGGKWATTKKVAAVATAASSSAGTPESLSPMSTLSLLLSSLPSRPFDSPQNAQRAELRDNEMDSMPGSMPDAPLFGDTSPRAISPRDFLVYPKAESEPDSDFESAQDVKPVPSAIKFEPQDVKPLHIDLTYLGAPAPPTMLLRPASPNRLRLNRVPSVNSLTKPKSVVSLSSTVALPAPAFSTSFVPKPPSAPKLSAPQPSTKKKKKVSMSNSTMLRFRGDGKDGEDAQDFLHYFRREMRIGEVTDDHEKIKHMQDYIASGSRANRWYKANTVTTPASWQAFETAFTAEWPEIEESKCTPQEIQRKLLTVRIRETELGEKTNVSGKELWTHVAWAEKVLALAKEADMAKSDTYIWPVRKKLPDILKDKIPSTCADWAAFTTAVKNVDIDYLRDKVAKFRRENARIEDLNRRMATLEVRRPAAVSGRSAPTGGGNAANPGNSYNRPTATPMTARPPFTP</sequence>
<feature type="region of interest" description="Disordered" evidence="2">
    <location>
        <begin position="195"/>
        <end position="223"/>
    </location>
</feature>
<evidence type="ECO:0008006" key="5">
    <source>
        <dbReference type="Google" id="ProtNLM"/>
    </source>
</evidence>
<feature type="coiled-coil region" evidence="1">
    <location>
        <begin position="400"/>
        <end position="430"/>
    </location>
</feature>
<protein>
    <recommendedName>
        <fullName evidence="5">Retrotransposon gag domain-containing protein</fullName>
    </recommendedName>
</protein>